<keyword evidence="8" id="KW-1185">Reference proteome</keyword>
<protein>
    <submittedName>
        <fullName evidence="7">CRISPR-associated helicase Cas3</fullName>
    </submittedName>
</protein>
<dbReference type="InterPro" id="IPR054712">
    <property type="entry name" value="Cas3-like_dom"/>
</dbReference>
<evidence type="ECO:0000256" key="4">
    <source>
        <dbReference type="ARBA" id="ARBA00022840"/>
    </source>
</evidence>
<name>A0A9X4KX72_9BACL</name>
<accession>A0A9X4KX72</accession>
<sequence>MTRGEQEEEPTDTAAFFAATYRSLLSRLERFDQASNADHPINRLRREMSLQCDRFAVERPSGIYTLSIPTGGGKTLASMRYALRHAIETDKERIVYILPYNTIIEQNASEIRRLVQNDDLIIEHHSNVADDRDLRRVLQLDGIDGTHHEHEEDETYNLERQKLRLARDTWDRPILFTTMVQFLNTFYASGSRHVRRLHQLSNAVIVFDEVQAVPPHCISMFNEAVNFLHGVGGSSVLLCTATQPALQYVRQHVRLSNEPEIVQDPDQVMEAFKRVELRDETGRGAMTTEQLGEFVCSRMAEIDSLLVILNTKKAVRGLFELLKEQAWIAEKGIRLYHLSTLMCGAHRKARLEEMKSLLGKERIICISTQLIEAGVDISFQGVVRSLAGLDSIAQAAGRCNRHGEDELREVSIIRSAEEHLKSLPEIKLAGEQTERLLGEFGRQPALFGHRLLSRKAMETYFYYYYDKIKEKMDYPVPEKGLDLFPLINKNKLSVDRYKSKQQAKPPLEARGAIATVEEYFEVIKNAGKSVIVPYDDTARSIILALNGENGPKQLGDLLRLAQPYTVNMFDQELRRLDRGGNLIYLLQGRVLALHETAYDNAYGVNPAGDGAFMDMIV</sequence>
<organism evidence="7 8">
    <name type="scientific">Cohnella rhizosphaerae</name>
    <dbReference type="NCBI Taxonomy" id="1457232"/>
    <lineage>
        <taxon>Bacteria</taxon>
        <taxon>Bacillati</taxon>
        <taxon>Bacillota</taxon>
        <taxon>Bacilli</taxon>
        <taxon>Bacillales</taxon>
        <taxon>Paenibacillaceae</taxon>
        <taxon>Cohnella</taxon>
    </lineage>
</organism>
<evidence type="ECO:0000256" key="1">
    <source>
        <dbReference type="ARBA" id="ARBA00022741"/>
    </source>
</evidence>
<dbReference type="Proteomes" id="UP001153404">
    <property type="component" value="Unassembled WGS sequence"/>
</dbReference>
<dbReference type="GO" id="GO:0016787">
    <property type="term" value="F:hydrolase activity"/>
    <property type="evidence" value="ECO:0007669"/>
    <property type="project" value="UniProtKB-KW"/>
</dbReference>
<reference evidence="7" key="1">
    <citation type="submission" date="2022-10" db="EMBL/GenBank/DDBJ databases">
        <title>Comparative genomic analysis of Cohnella hashimotonis sp. nov., isolated from the International Space Station.</title>
        <authorList>
            <person name="Simpson A."/>
            <person name="Venkateswaran K."/>
        </authorList>
    </citation>
    <scope>NUCLEOTIDE SEQUENCE</scope>
    <source>
        <strain evidence="7">DSM 28161</strain>
    </source>
</reference>
<dbReference type="EMBL" id="JAPDIA010000003">
    <property type="protein sequence ID" value="MDG0809692.1"/>
    <property type="molecule type" value="Genomic_DNA"/>
</dbReference>
<keyword evidence="5" id="KW-0051">Antiviral defense</keyword>
<dbReference type="GO" id="GO:0051607">
    <property type="term" value="P:defense response to virus"/>
    <property type="evidence" value="ECO:0007669"/>
    <property type="project" value="UniProtKB-KW"/>
</dbReference>
<dbReference type="Pfam" id="PF00270">
    <property type="entry name" value="DEAD"/>
    <property type="match status" value="1"/>
</dbReference>
<evidence type="ECO:0000256" key="3">
    <source>
        <dbReference type="ARBA" id="ARBA00022806"/>
    </source>
</evidence>
<keyword evidence="2" id="KW-0378">Hydrolase</keyword>
<feature type="domain" description="Helicase ATP-binding" evidence="6">
    <location>
        <begin position="40"/>
        <end position="278"/>
    </location>
</feature>
<dbReference type="SMART" id="SM00487">
    <property type="entry name" value="DEXDc"/>
    <property type="match status" value="1"/>
</dbReference>
<evidence type="ECO:0000313" key="8">
    <source>
        <dbReference type="Proteomes" id="UP001153404"/>
    </source>
</evidence>
<keyword evidence="1" id="KW-0547">Nucleotide-binding</keyword>
<keyword evidence="3" id="KW-0347">Helicase</keyword>
<dbReference type="NCBIfam" id="TIGR01587">
    <property type="entry name" value="cas3_core"/>
    <property type="match status" value="1"/>
</dbReference>
<evidence type="ECO:0000256" key="5">
    <source>
        <dbReference type="ARBA" id="ARBA00023118"/>
    </source>
</evidence>
<dbReference type="InterPro" id="IPR027417">
    <property type="entry name" value="P-loop_NTPase"/>
</dbReference>
<dbReference type="InterPro" id="IPR011545">
    <property type="entry name" value="DEAD/DEAH_box_helicase_dom"/>
</dbReference>
<dbReference type="CDD" id="cd17930">
    <property type="entry name" value="DEXHc_cas3"/>
    <property type="match status" value="1"/>
</dbReference>
<evidence type="ECO:0000256" key="2">
    <source>
        <dbReference type="ARBA" id="ARBA00022801"/>
    </source>
</evidence>
<dbReference type="RefSeq" id="WP_277531144.1">
    <property type="nucleotide sequence ID" value="NZ_JAPDIA010000003.1"/>
</dbReference>
<gene>
    <name evidence="7" type="primary">cas3</name>
    <name evidence="7" type="ORF">OMP40_10300</name>
</gene>
<evidence type="ECO:0000313" key="7">
    <source>
        <dbReference type="EMBL" id="MDG0809692.1"/>
    </source>
</evidence>
<dbReference type="AlphaFoldDB" id="A0A9X4KX72"/>
<dbReference type="GO" id="GO:0004386">
    <property type="term" value="F:helicase activity"/>
    <property type="evidence" value="ECO:0007669"/>
    <property type="project" value="UniProtKB-KW"/>
</dbReference>
<evidence type="ECO:0000259" key="6">
    <source>
        <dbReference type="SMART" id="SM00487"/>
    </source>
</evidence>
<keyword evidence="4" id="KW-0067">ATP-binding</keyword>
<proteinExistence type="predicted"/>
<dbReference type="GO" id="GO:0003676">
    <property type="term" value="F:nucleic acid binding"/>
    <property type="evidence" value="ECO:0007669"/>
    <property type="project" value="InterPro"/>
</dbReference>
<comment type="caution">
    <text evidence="7">The sequence shown here is derived from an EMBL/GenBank/DDBJ whole genome shotgun (WGS) entry which is preliminary data.</text>
</comment>
<dbReference type="GO" id="GO:0005524">
    <property type="term" value="F:ATP binding"/>
    <property type="evidence" value="ECO:0007669"/>
    <property type="project" value="UniProtKB-KW"/>
</dbReference>
<dbReference type="InterPro" id="IPR014001">
    <property type="entry name" value="Helicase_ATP-bd"/>
</dbReference>
<dbReference type="SUPFAM" id="SSF52540">
    <property type="entry name" value="P-loop containing nucleoside triphosphate hydrolases"/>
    <property type="match status" value="1"/>
</dbReference>
<dbReference type="Pfam" id="PF22590">
    <property type="entry name" value="Cas3-like_C_2"/>
    <property type="match status" value="1"/>
</dbReference>
<dbReference type="InterPro" id="IPR006474">
    <property type="entry name" value="Helicase_Cas3_CRISPR-ass_core"/>
</dbReference>
<dbReference type="Gene3D" id="3.40.50.300">
    <property type="entry name" value="P-loop containing nucleotide triphosphate hydrolases"/>
    <property type="match status" value="2"/>
</dbReference>